<evidence type="ECO:0000256" key="2">
    <source>
        <dbReference type="ARBA" id="ARBA00004906"/>
    </source>
</evidence>
<comment type="caution">
    <text evidence="8">The sequence shown here is derived from an EMBL/GenBank/DDBJ whole genome shotgun (WGS) entry which is preliminary data.</text>
</comment>
<accession>A0AAD5L5C9</accession>
<dbReference type="Pfam" id="PF00632">
    <property type="entry name" value="HECT"/>
    <property type="match status" value="1"/>
</dbReference>
<dbReference type="EMBL" id="JAKCXM010005788">
    <property type="protein sequence ID" value="KAJ0388911.1"/>
    <property type="molecule type" value="Genomic_DNA"/>
</dbReference>
<dbReference type="PROSITE" id="PS50237">
    <property type="entry name" value="HECT"/>
    <property type="match status" value="1"/>
</dbReference>
<proteinExistence type="predicted"/>
<dbReference type="FunFam" id="3.30.2160.10:FF:000001">
    <property type="entry name" value="E3 ubiquitin-protein ligase NEDD4-like"/>
    <property type="match status" value="1"/>
</dbReference>
<dbReference type="PANTHER" id="PTHR11254:SF440">
    <property type="entry name" value="E3 UBIQUITIN-PROTEIN LIGASE NEDD-4"/>
    <property type="match status" value="1"/>
</dbReference>
<dbReference type="SUPFAM" id="SSF56204">
    <property type="entry name" value="Hect, E3 ligase catalytic domain"/>
    <property type="match status" value="1"/>
</dbReference>
<feature type="domain" description="HECT" evidence="7">
    <location>
        <begin position="1"/>
        <end position="131"/>
    </location>
</feature>
<evidence type="ECO:0000256" key="5">
    <source>
        <dbReference type="ARBA" id="ARBA00022786"/>
    </source>
</evidence>
<dbReference type="GO" id="GO:0006511">
    <property type="term" value="P:ubiquitin-dependent protein catabolic process"/>
    <property type="evidence" value="ECO:0007669"/>
    <property type="project" value="TreeGrafter"/>
</dbReference>
<dbReference type="InterPro" id="IPR035983">
    <property type="entry name" value="Hect_E3_ubiquitin_ligase"/>
</dbReference>
<keyword evidence="5 6" id="KW-0833">Ubl conjugation pathway</keyword>
<evidence type="ECO:0000256" key="6">
    <source>
        <dbReference type="PROSITE-ProRule" id="PRU00104"/>
    </source>
</evidence>
<evidence type="ECO:0000256" key="3">
    <source>
        <dbReference type="ARBA" id="ARBA00012485"/>
    </source>
</evidence>
<dbReference type="InterPro" id="IPR050409">
    <property type="entry name" value="E3_ubiq-protein_ligase"/>
</dbReference>
<evidence type="ECO:0000256" key="1">
    <source>
        <dbReference type="ARBA" id="ARBA00000885"/>
    </source>
</evidence>
<evidence type="ECO:0000313" key="9">
    <source>
        <dbReference type="Proteomes" id="UP001209570"/>
    </source>
</evidence>
<keyword evidence="4" id="KW-0808">Transferase</keyword>
<dbReference type="PANTHER" id="PTHR11254">
    <property type="entry name" value="HECT DOMAIN UBIQUITIN-PROTEIN LIGASE"/>
    <property type="match status" value="1"/>
</dbReference>
<dbReference type="AlphaFoldDB" id="A0AAD5L5C9"/>
<dbReference type="Proteomes" id="UP001209570">
    <property type="component" value="Unassembled WGS sequence"/>
</dbReference>
<dbReference type="GO" id="GO:0061630">
    <property type="term" value="F:ubiquitin protein ligase activity"/>
    <property type="evidence" value="ECO:0007669"/>
    <property type="project" value="UniProtKB-EC"/>
</dbReference>
<protein>
    <recommendedName>
        <fullName evidence="3">HECT-type E3 ubiquitin transferase</fullName>
        <ecNumber evidence="3">2.3.2.26</ecNumber>
    </recommendedName>
</protein>
<comment type="catalytic activity">
    <reaction evidence="1">
        <text>S-ubiquitinyl-[E2 ubiquitin-conjugating enzyme]-L-cysteine + [acceptor protein]-L-lysine = [E2 ubiquitin-conjugating enzyme]-L-cysteine + N(6)-ubiquitinyl-[acceptor protein]-L-lysine.</text>
        <dbReference type="EC" id="2.3.2.26"/>
    </reaction>
</comment>
<name>A0AAD5L5C9_PYTIN</name>
<evidence type="ECO:0000256" key="4">
    <source>
        <dbReference type="ARBA" id="ARBA00022679"/>
    </source>
</evidence>
<gene>
    <name evidence="8" type="ORF">P43SY_012146</name>
</gene>
<dbReference type="InterPro" id="IPR000569">
    <property type="entry name" value="HECT_dom"/>
</dbReference>
<comment type="pathway">
    <text evidence="2">Protein modification; protein ubiquitination.</text>
</comment>
<comment type="caution">
    <text evidence="6">Lacks conserved residue(s) required for the propagation of feature annotation.</text>
</comment>
<evidence type="ECO:0000259" key="7">
    <source>
        <dbReference type="PROSITE" id="PS50237"/>
    </source>
</evidence>
<organism evidence="8 9">
    <name type="scientific">Pythium insidiosum</name>
    <name type="common">Pythiosis disease agent</name>
    <dbReference type="NCBI Taxonomy" id="114742"/>
    <lineage>
        <taxon>Eukaryota</taxon>
        <taxon>Sar</taxon>
        <taxon>Stramenopiles</taxon>
        <taxon>Oomycota</taxon>
        <taxon>Peronosporomycetes</taxon>
        <taxon>Pythiales</taxon>
        <taxon>Pythiaceae</taxon>
        <taxon>Pythium</taxon>
    </lineage>
</organism>
<dbReference type="EC" id="2.3.2.26" evidence="3"/>
<dbReference type="GO" id="GO:0005737">
    <property type="term" value="C:cytoplasm"/>
    <property type="evidence" value="ECO:0007669"/>
    <property type="project" value="TreeGrafter"/>
</dbReference>
<sequence length="131" mass="14288">MAHVLAAGRFLGRALLDGNATGFHLSLPLLKALLGQPVTLRDLEFFDAEMHKNLVWLLENDGVDALGLDFSVCEAVDGKTSVVDLVPGGRDVDVTDANKHEYVRLRMEYAVFGSVSAQLYALLRGVSWTLC</sequence>
<dbReference type="GO" id="GO:0016567">
    <property type="term" value="P:protein ubiquitination"/>
    <property type="evidence" value="ECO:0007669"/>
    <property type="project" value="TreeGrafter"/>
</dbReference>
<reference evidence="8" key="1">
    <citation type="submission" date="2021-12" db="EMBL/GenBank/DDBJ databases">
        <title>Prjna785345.</title>
        <authorList>
            <person name="Rujirawat T."/>
            <person name="Krajaejun T."/>
        </authorList>
    </citation>
    <scope>NUCLEOTIDE SEQUENCE</scope>
    <source>
        <strain evidence="8">Pi057C3</strain>
    </source>
</reference>
<evidence type="ECO:0000313" key="8">
    <source>
        <dbReference type="EMBL" id="KAJ0388911.1"/>
    </source>
</evidence>
<dbReference type="Gene3D" id="3.30.2160.10">
    <property type="entry name" value="Hect, E3 ligase catalytic domain"/>
    <property type="match status" value="1"/>
</dbReference>
<keyword evidence="9" id="KW-1185">Reference proteome</keyword>